<reference evidence="3" key="1">
    <citation type="journal article" date="2018" name="Int. J. Syst. Evol. Microbiol.">
        <title>Carboxylicivirga sediminis sp. nov., isolated from coastal sediment.</title>
        <authorList>
            <person name="Wang F.Q."/>
            <person name="Ren L.H."/>
            <person name="Zou R.J."/>
            <person name="Sun Y.Z."/>
            <person name="Liu X.J."/>
            <person name="Jiang F."/>
            <person name="Liu L.J."/>
        </authorList>
    </citation>
    <scope>NUCLEOTIDE SEQUENCE</scope>
    <source>
        <strain evidence="3">JR1</strain>
    </source>
</reference>
<dbReference type="Gene3D" id="2.60.120.260">
    <property type="entry name" value="Galactose-binding domain-like"/>
    <property type="match status" value="1"/>
</dbReference>
<gene>
    <name evidence="3" type="ORF">KDU71_09150</name>
</gene>
<dbReference type="PANTHER" id="PTHR10963">
    <property type="entry name" value="GLYCOSYL HYDROLASE-RELATED"/>
    <property type="match status" value="1"/>
</dbReference>
<reference evidence="3" key="2">
    <citation type="submission" date="2021-04" db="EMBL/GenBank/DDBJ databases">
        <authorList>
            <person name="Zhang T."/>
            <person name="Zhang Y."/>
            <person name="Lu D."/>
            <person name="Zuo D."/>
            <person name="Du Z."/>
        </authorList>
    </citation>
    <scope>NUCLEOTIDE SEQUENCE</scope>
    <source>
        <strain evidence="3">JR1</strain>
    </source>
</reference>
<protein>
    <submittedName>
        <fullName evidence="3">Family 16 glycosylhydrolase</fullName>
    </submittedName>
</protein>
<accession>A0A941F4U5</accession>
<evidence type="ECO:0000259" key="2">
    <source>
        <dbReference type="PROSITE" id="PS51762"/>
    </source>
</evidence>
<dbReference type="InterPro" id="IPR013320">
    <property type="entry name" value="ConA-like_dom_sf"/>
</dbReference>
<dbReference type="EMBL" id="JAGTAR010000011">
    <property type="protein sequence ID" value="MBR8535720.1"/>
    <property type="molecule type" value="Genomic_DNA"/>
</dbReference>
<dbReference type="SUPFAM" id="SSF49899">
    <property type="entry name" value="Concanavalin A-like lectins/glucanases"/>
    <property type="match status" value="1"/>
</dbReference>
<dbReference type="PROSITE" id="PS51762">
    <property type="entry name" value="GH16_2"/>
    <property type="match status" value="1"/>
</dbReference>
<dbReference type="NCBIfam" id="TIGR04183">
    <property type="entry name" value="Por_Secre_tail"/>
    <property type="match status" value="1"/>
</dbReference>
<dbReference type="PANTHER" id="PTHR10963:SF55">
    <property type="entry name" value="GLYCOSIDE HYDROLASE FAMILY 16 PROTEIN"/>
    <property type="match status" value="1"/>
</dbReference>
<dbReference type="InterPro" id="IPR000757">
    <property type="entry name" value="Beta-glucanase-like"/>
</dbReference>
<name>A0A941F4U5_9BACT</name>
<dbReference type="AlphaFoldDB" id="A0A941F4U5"/>
<dbReference type="CDD" id="cd08023">
    <property type="entry name" value="GH16_laminarinase_like"/>
    <property type="match status" value="1"/>
</dbReference>
<dbReference type="Gene3D" id="2.60.120.200">
    <property type="match status" value="1"/>
</dbReference>
<dbReference type="GO" id="GO:0005975">
    <property type="term" value="P:carbohydrate metabolic process"/>
    <property type="evidence" value="ECO:0007669"/>
    <property type="project" value="InterPro"/>
</dbReference>
<dbReference type="Pfam" id="PF18962">
    <property type="entry name" value="Por_Secre_tail"/>
    <property type="match status" value="1"/>
</dbReference>
<dbReference type="Proteomes" id="UP000679220">
    <property type="component" value="Unassembled WGS sequence"/>
</dbReference>
<comment type="caution">
    <text evidence="3">The sequence shown here is derived from an EMBL/GenBank/DDBJ whole genome shotgun (WGS) entry which is preliminary data.</text>
</comment>
<feature type="domain" description="GH16" evidence="2">
    <location>
        <begin position="189"/>
        <end position="448"/>
    </location>
</feature>
<dbReference type="Pfam" id="PF00722">
    <property type="entry name" value="Glyco_hydro_16"/>
    <property type="match status" value="1"/>
</dbReference>
<keyword evidence="4" id="KW-1185">Reference proteome</keyword>
<dbReference type="InterPro" id="IPR050546">
    <property type="entry name" value="Glycosyl_Hydrlase_16"/>
</dbReference>
<dbReference type="InterPro" id="IPR026444">
    <property type="entry name" value="Secre_tail"/>
</dbReference>
<evidence type="ECO:0000313" key="3">
    <source>
        <dbReference type="EMBL" id="MBR8535720.1"/>
    </source>
</evidence>
<evidence type="ECO:0000313" key="4">
    <source>
        <dbReference type="Proteomes" id="UP000679220"/>
    </source>
</evidence>
<sequence>MKLLGLLLWICTLQSIGQTAFVQDDFEGNGTINSWYGDDCDIDITFSNPVQEGINTSSTVLKYHDVGGQYANVRFDVPNNFNLETNHTFSFKIYVPSDGLSGNETNQVSVKLQDGTIGAPWSTQSEIIKPIALDAWQELSFDFMNDSYMNLDPNSVAPSQRADFNRVLIQVNGENNTDPVLAYIDDFSYDGTIATDPVYDQLVWSDEFDGNGDIDPGKWFRQYQLPIGGGWYNGEVQHYTNRPDNSYIENGVLKIVAKKENYTDQGVTKNYTSARLNSKFAFTYGKVEVRAKLPSGTGTWPAIWMLGKNINEDGAYWDNEGYGTKPWPACGEIDIMEHWGDNQNYVQSATHTPSSYGGTINHGGQTIATASSQFHIYTLLWTPEKLVFSVDDIEHYTYQPDSRNADTWPFDLAQYLILNVAVQAHIAPNFQEGAMEIDYVRIYQAGTSTAIAEPQMENCVHVYPNPFRDEMNIVLKDVNANQVELRIFNTSGILLKSYTKGLFNNRVRLDDIGFLSKGVYLLQCEFDDKVECLKVIKQ</sequence>
<comment type="similarity">
    <text evidence="1">Belongs to the glycosyl hydrolase 16 family.</text>
</comment>
<organism evidence="3 4">
    <name type="scientific">Carboxylicivirga sediminis</name>
    <dbReference type="NCBI Taxonomy" id="2006564"/>
    <lineage>
        <taxon>Bacteria</taxon>
        <taxon>Pseudomonadati</taxon>
        <taxon>Bacteroidota</taxon>
        <taxon>Bacteroidia</taxon>
        <taxon>Marinilabiliales</taxon>
        <taxon>Marinilabiliaceae</taxon>
        <taxon>Carboxylicivirga</taxon>
    </lineage>
</organism>
<dbReference type="GO" id="GO:0004553">
    <property type="term" value="F:hydrolase activity, hydrolyzing O-glycosyl compounds"/>
    <property type="evidence" value="ECO:0007669"/>
    <property type="project" value="InterPro"/>
</dbReference>
<proteinExistence type="inferred from homology"/>
<evidence type="ECO:0000256" key="1">
    <source>
        <dbReference type="ARBA" id="ARBA00006865"/>
    </source>
</evidence>